<dbReference type="AlphaFoldDB" id="A0A1X0P3I9"/>
<dbReference type="OrthoDB" id="251329at2759"/>
<comment type="caution">
    <text evidence="2">The sequence shown here is derived from an EMBL/GenBank/DDBJ whole genome shotgun (WGS) entry which is preliminary data.</text>
</comment>
<evidence type="ECO:0000313" key="2">
    <source>
        <dbReference type="EMBL" id="ORC91368.1"/>
    </source>
</evidence>
<feature type="transmembrane region" description="Helical" evidence="1">
    <location>
        <begin position="118"/>
        <end position="140"/>
    </location>
</feature>
<evidence type="ECO:0000256" key="1">
    <source>
        <dbReference type="SAM" id="Phobius"/>
    </source>
</evidence>
<dbReference type="RefSeq" id="XP_028885434.1">
    <property type="nucleotide sequence ID" value="XM_029023410.1"/>
</dbReference>
<name>A0A1X0P3I9_9TRYP</name>
<gene>
    <name evidence="2" type="ORF">TM35_000063730</name>
</gene>
<dbReference type="GeneID" id="39983190"/>
<evidence type="ECO:0000313" key="3">
    <source>
        <dbReference type="Proteomes" id="UP000192257"/>
    </source>
</evidence>
<dbReference type="EMBL" id="NBCO01000006">
    <property type="protein sequence ID" value="ORC91368.1"/>
    <property type="molecule type" value="Genomic_DNA"/>
</dbReference>
<proteinExistence type="predicted"/>
<keyword evidence="1" id="KW-0812">Transmembrane</keyword>
<dbReference type="Proteomes" id="UP000192257">
    <property type="component" value="Unassembled WGS sequence"/>
</dbReference>
<keyword evidence="3" id="KW-1185">Reference proteome</keyword>
<reference evidence="2 3" key="1">
    <citation type="submission" date="2017-03" db="EMBL/GenBank/DDBJ databases">
        <title>An alternative strategy for trypanosome survival in the mammalian bloodstream revealed through genome and transcriptome analysis of the ubiquitous bovine parasite Trypanosoma (Megatrypanum) theileri.</title>
        <authorList>
            <person name="Kelly S."/>
            <person name="Ivens A."/>
            <person name="Mott A."/>
            <person name="O'Neill E."/>
            <person name="Emms D."/>
            <person name="Macleod O."/>
            <person name="Voorheis P."/>
            <person name="Matthews J."/>
            <person name="Matthews K."/>
            <person name="Carrington M."/>
        </authorList>
    </citation>
    <scope>NUCLEOTIDE SEQUENCE [LARGE SCALE GENOMIC DNA]</scope>
    <source>
        <strain evidence="2">Edinburgh</strain>
    </source>
</reference>
<dbReference type="VEuPathDB" id="TriTrypDB:TM35_000063730"/>
<keyword evidence="1" id="KW-1133">Transmembrane helix</keyword>
<organism evidence="2 3">
    <name type="scientific">Trypanosoma theileri</name>
    <dbReference type="NCBI Taxonomy" id="67003"/>
    <lineage>
        <taxon>Eukaryota</taxon>
        <taxon>Discoba</taxon>
        <taxon>Euglenozoa</taxon>
        <taxon>Kinetoplastea</taxon>
        <taxon>Metakinetoplastina</taxon>
        <taxon>Trypanosomatida</taxon>
        <taxon>Trypanosomatidae</taxon>
        <taxon>Trypanosoma</taxon>
    </lineage>
</organism>
<protein>
    <submittedName>
        <fullName evidence="2">Uncharacterized protein</fullName>
    </submittedName>
</protein>
<keyword evidence="1" id="KW-0472">Membrane</keyword>
<feature type="transmembrane region" description="Helical" evidence="1">
    <location>
        <begin position="192"/>
        <end position="213"/>
    </location>
</feature>
<feature type="transmembrane region" description="Helical" evidence="1">
    <location>
        <begin position="7"/>
        <end position="30"/>
    </location>
</feature>
<accession>A0A1X0P3I9</accession>
<sequence length="217" mass="24494">MGRNWWVIPVLLLFIASWILIVIGFSITLFESPVVYGKNYGGRRITKLTVLGFIGIDVDVPIEGANFTWVTKMDYFHYYVDLTVQLPYGFAPQHVFQKYNFDDIPCKEFTSKMKVGQVFTLFSIFACLFSIVFLIAVIFIRSLLLLLCVWIFGWITVICNAVSVGTLFYVYLNGFCVDDRPTRIPPGLQFSMPAGGTALFCLAAVMLLMGMIVSSIL</sequence>
<feature type="transmembrane region" description="Helical" evidence="1">
    <location>
        <begin position="147"/>
        <end position="172"/>
    </location>
</feature>